<protein>
    <submittedName>
        <fullName evidence="1">Uncharacterized protein</fullName>
    </submittedName>
</protein>
<dbReference type="GeneID" id="80020172"/>
<evidence type="ECO:0000313" key="1">
    <source>
        <dbReference type="EMBL" id="AZF88224.1"/>
    </source>
</evidence>
<gene>
    <name evidence="1" type="primary">41</name>
    <name evidence="1" type="ORF">SEA_SPARTOI_41</name>
</gene>
<dbReference type="RefSeq" id="YP_010755517.1">
    <property type="nucleotide sequence ID" value="NC_073471.1"/>
</dbReference>
<keyword evidence="2" id="KW-1185">Reference proteome</keyword>
<dbReference type="Proteomes" id="UP000325457">
    <property type="component" value="Segment"/>
</dbReference>
<organism evidence="1 2">
    <name type="scientific">Rothia phage Spartoi</name>
    <dbReference type="NCBI Taxonomy" id="2483661"/>
    <lineage>
        <taxon>Viruses</taxon>
        <taxon>Duplodnaviria</taxon>
        <taxon>Heunggongvirae</taxon>
        <taxon>Uroviricota</taxon>
        <taxon>Caudoviricetes</taxon>
        <taxon>Spartoivirus</taxon>
        <taxon>Spartoivirus spartoi</taxon>
    </lineage>
</organism>
<reference evidence="1 2" key="1">
    <citation type="submission" date="2018-10" db="EMBL/GenBank/DDBJ databases">
        <authorList>
            <person name="Smith K."/>
            <person name="Ring A."/>
            <person name="Cross T."/>
            <person name="Beshay M."/>
            <person name="Miah F."/>
            <person name="Nowoslaski J."/>
            <person name="Mia S."/>
            <person name="Micha L."/>
            <person name="Baxter C."/>
            <person name="Ahmad Z."/>
            <person name="Sunnen C.N."/>
            <person name="Janetopoulos C."/>
            <person name="Garlena R.A."/>
            <person name="Russell D.A."/>
            <person name="Pope W.H."/>
            <person name="Jacobs-Sera D."/>
            <person name="Hatfull G.F."/>
        </authorList>
    </citation>
    <scope>NUCLEOTIDE SEQUENCE [LARGE SCALE GENOMIC DNA]</scope>
</reference>
<evidence type="ECO:0000313" key="2">
    <source>
        <dbReference type="Proteomes" id="UP000325457"/>
    </source>
</evidence>
<name>A0A5K7NK54_9CAUD</name>
<accession>A0A5K7NK54</accession>
<sequence>MNMNEMPIVFIKEMSEAAREAIRKFNEVSYRVNKIAQAMPAIENEETKRSMEQEVMETLKTYAKAVLTAKEVTQDDFEAVN</sequence>
<proteinExistence type="predicted"/>
<dbReference type="KEGG" id="vg:80020172"/>
<dbReference type="EMBL" id="MK061416">
    <property type="protein sequence ID" value="AZF88224.1"/>
    <property type="molecule type" value="Genomic_DNA"/>
</dbReference>